<sequence>MSFFYFYFLFFKNLLKKRCHGKRYNSCESLTCIGYQFTLALNVCSNLAAKPAEISGLM</sequence>
<evidence type="ECO:0000313" key="1">
    <source>
        <dbReference type="EMBL" id="JAH97552.1"/>
    </source>
</evidence>
<name>A0A0E9X494_ANGAN</name>
<reference evidence="1" key="1">
    <citation type="submission" date="2014-11" db="EMBL/GenBank/DDBJ databases">
        <authorList>
            <person name="Amaro Gonzalez C."/>
        </authorList>
    </citation>
    <scope>NUCLEOTIDE SEQUENCE</scope>
</reference>
<protein>
    <submittedName>
        <fullName evidence="1">Uncharacterized protein</fullName>
    </submittedName>
</protein>
<organism evidence="1">
    <name type="scientific">Anguilla anguilla</name>
    <name type="common">European freshwater eel</name>
    <name type="synonym">Muraena anguilla</name>
    <dbReference type="NCBI Taxonomy" id="7936"/>
    <lineage>
        <taxon>Eukaryota</taxon>
        <taxon>Metazoa</taxon>
        <taxon>Chordata</taxon>
        <taxon>Craniata</taxon>
        <taxon>Vertebrata</taxon>
        <taxon>Euteleostomi</taxon>
        <taxon>Actinopterygii</taxon>
        <taxon>Neopterygii</taxon>
        <taxon>Teleostei</taxon>
        <taxon>Anguilliformes</taxon>
        <taxon>Anguillidae</taxon>
        <taxon>Anguilla</taxon>
    </lineage>
</organism>
<reference evidence="1" key="2">
    <citation type="journal article" date="2015" name="Fish Shellfish Immunol.">
        <title>Early steps in the European eel (Anguilla anguilla)-Vibrio vulnificus interaction in the gills: Role of the RtxA13 toxin.</title>
        <authorList>
            <person name="Callol A."/>
            <person name="Pajuelo D."/>
            <person name="Ebbesson L."/>
            <person name="Teles M."/>
            <person name="MacKenzie S."/>
            <person name="Amaro C."/>
        </authorList>
    </citation>
    <scope>NUCLEOTIDE SEQUENCE</scope>
</reference>
<accession>A0A0E9X494</accession>
<proteinExistence type="predicted"/>
<dbReference type="EMBL" id="GBXM01011025">
    <property type="protein sequence ID" value="JAH97552.1"/>
    <property type="molecule type" value="Transcribed_RNA"/>
</dbReference>
<dbReference type="AlphaFoldDB" id="A0A0E9X494"/>